<keyword evidence="9" id="KW-0732">Signal</keyword>
<evidence type="ECO:0000256" key="1">
    <source>
        <dbReference type="ARBA" id="ARBA00004752"/>
    </source>
</evidence>
<dbReference type="Proteomes" id="UP001589890">
    <property type="component" value="Unassembled WGS sequence"/>
</dbReference>
<keyword evidence="5" id="KW-0012">Acyltransferase</keyword>
<dbReference type="PROSITE" id="PS52029">
    <property type="entry name" value="LD_TPASE"/>
    <property type="match status" value="1"/>
</dbReference>
<keyword evidence="4 7" id="KW-0573">Peptidoglycan synthesis</keyword>
<dbReference type="InterPro" id="IPR050979">
    <property type="entry name" value="LD-transpeptidase"/>
</dbReference>
<evidence type="ECO:0000259" key="10">
    <source>
        <dbReference type="PROSITE" id="PS52029"/>
    </source>
</evidence>
<dbReference type="Gene3D" id="2.40.440.10">
    <property type="entry name" value="L,D-transpeptidase catalytic domain-like"/>
    <property type="match status" value="1"/>
</dbReference>
<dbReference type="CDD" id="cd16913">
    <property type="entry name" value="YkuD_like"/>
    <property type="match status" value="1"/>
</dbReference>
<evidence type="ECO:0000256" key="5">
    <source>
        <dbReference type="ARBA" id="ARBA00023315"/>
    </source>
</evidence>
<feature type="domain" description="L,D-TPase catalytic" evidence="10">
    <location>
        <begin position="264"/>
        <end position="390"/>
    </location>
</feature>
<evidence type="ECO:0000256" key="3">
    <source>
        <dbReference type="ARBA" id="ARBA00022960"/>
    </source>
</evidence>
<evidence type="ECO:0000256" key="4">
    <source>
        <dbReference type="ARBA" id="ARBA00022984"/>
    </source>
</evidence>
<name>A0ABV6QIF5_9ACTN</name>
<dbReference type="EMBL" id="JBHLTC010000011">
    <property type="protein sequence ID" value="MFC0624429.1"/>
    <property type="molecule type" value="Genomic_DNA"/>
</dbReference>
<dbReference type="InterPro" id="IPR041280">
    <property type="entry name" value="Big_10"/>
</dbReference>
<sequence length="419" mass="44383">MLSPVRKYGRAVALLAAVALSVTACSDTEGGPDAGPGQSPSATPSTTGPTTPGATTTTTEPGGNSDPGAAKITVTPAAETKSVRPDQPVKVTAADGTINSVQLTDSDGDEVKGKLDDAKTTWTSEPALAPGTTYTVLTKATGTDGRELTQKSTFRTLTAANRLKASMAPLNGETVGVGIPIQIYWNKPVKDKAAVEKRLSVKTSTPVEGGWYWLNSKTVHYRPKTYWPAGTKVAVDIGIQGVNAGNNTWGAASRHIEFNIGRSVVASVNVPKHLMVVRIDGKVARTIPITAGKKGFTTRSGVKVIMEKYRVKRMDARTVGIQPGDPEYYDIHDVQYAQRVTSSGEFVHGAPWSTGSQGSANVSHGCIGMSIADAAWYFAQTKRGDVVNVTGTNRKMEMGNGWADWNLSWPEYQKGSALS</sequence>
<evidence type="ECO:0000256" key="6">
    <source>
        <dbReference type="ARBA" id="ARBA00023316"/>
    </source>
</evidence>
<dbReference type="SUPFAM" id="SSF141523">
    <property type="entry name" value="L,D-transpeptidase catalytic domain-like"/>
    <property type="match status" value="1"/>
</dbReference>
<evidence type="ECO:0000256" key="2">
    <source>
        <dbReference type="ARBA" id="ARBA00022679"/>
    </source>
</evidence>
<keyword evidence="12" id="KW-1185">Reference proteome</keyword>
<dbReference type="PANTHER" id="PTHR30582">
    <property type="entry name" value="L,D-TRANSPEPTIDASE"/>
    <property type="match status" value="1"/>
</dbReference>
<dbReference type="RefSeq" id="WP_380045792.1">
    <property type="nucleotide sequence ID" value="NZ_JBHLTC010000011.1"/>
</dbReference>
<feature type="active site" description="Proton donor/acceptor" evidence="7">
    <location>
        <position position="348"/>
    </location>
</feature>
<evidence type="ECO:0000313" key="12">
    <source>
        <dbReference type="Proteomes" id="UP001589890"/>
    </source>
</evidence>
<accession>A0ABV6QIF5</accession>
<feature type="active site" description="Nucleophile" evidence="7">
    <location>
        <position position="366"/>
    </location>
</feature>
<evidence type="ECO:0000256" key="7">
    <source>
        <dbReference type="PROSITE-ProRule" id="PRU01373"/>
    </source>
</evidence>
<keyword evidence="3 7" id="KW-0133">Cell shape</keyword>
<feature type="signal peptide" evidence="9">
    <location>
        <begin position="1"/>
        <end position="24"/>
    </location>
</feature>
<dbReference type="Gene3D" id="2.60.40.3780">
    <property type="match status" value="1"/>
</dbReference>
<dbReference type="Pfam" id="PF03734">
    <property type="entry name" value="YkuD"/>
    <property type="match status" value="1"/>
</dbReference>
<keyword evidence="2" id="KW-0808">Transferase</keyword>
<evidence type="ECO:0000256" key="9">
    <source>
        <dbReference type="SAM" id="SignalP"/>
    </source>
</evidence>
<gene>
    <name evidence="11" type="ORF">ACFFGN_10185</name>
</gene>
<dbReference type="Pfam" id="PF17964">
    <property type="entry name" value="Big_10"/>
    <property type="match status" value="1"/>
</dbReference>
<dbReference type="InterPro" id="IPR005490">
    <property type="entry name" value="LD_TPept_cat_dom"/>
</dbReference>
<keyword evidence="6 7" id="KW-0961">Cell wall biogenesis/degradation</keyword>
<protein>
    <submittedName>
        <fullName evidence="11">Ig-like domain-containing protein</fullName>
    </submittedName>
</protein>
<feature type="compositionally biased region" description="Low complexity" evidence="8">
    <location>
        <begin position="35"/>
        <end position="63"/>
    </location>
</feature>
<dbReference type="PROSITE" id="PS51257">
    <property type="entry name" value="PROKAR_LIPOPROTEIN"/>
    <property type="match status" value="1"/>
</dbReference>
<comment type="caution">
    <text evidence="11">The sequence shown here is derived from an EMBL/GenBank/DDBJ whole genome shotgun (WGS) entry which is preliminary data.</text>
</comment>
<evidence type="ECO:0000313" key="11">
    <source>
        <dbReference type="EMBL" id="MFC0624429.1"/>
    </source>
</evidence>
<dbReference type="PANTHER" id="PTHR30582:SF2">
    <property type="entry name" value="L,D-TRANSPEPTIDASE YCIB-RELATED"/>
    <property type="match status" value="1"/>
</dbReference>
<dbReference type="Gene3D" id="2.60.40.3710">
    <property type="match status" value="1"/>
</dbReference>
<feature type="chain" id="PRO_5046555531" evidence="9">
    <location>
        <begin position="25"/>
        <end position="419"/>
    </location>
</feature>
<feature type="region of interest" description="Disordered" evidence="8">
    <location>
        <begin position="27"/>
        <end position="91"/>
    </location>
</feature>
<reference evidence="11 12" key="1">
    <citation type="submission" date="2024-09" db="EMBL/GenBank/DDBJ databases">
        <authorList>
            <person name="Sun Q."/>
            <person name="Mori K."/>
        </authorList>
    </citation>
    <scope>NUCLEOTIDE SEQUENCE [LARGE SCALE GENOMIC DNA]</scope>
    <source>
        <strain evidence="11 12">CGMCC 1.15906</strain>
    </source>
</reference>
<evidence type="ECO:0000256" key="8">
    <source>
        <dbReference type="SAM" id="MobiDB-lite"/>
    </source>
</evidence>
<dbReference type="InterPro" id="IPR038063">
    <property type="entry name" value="Transpep_catalytic_dom"/>
</dbReference>
<comment type="pathway">
    <text evidence="1 7">Cell wall biogenesis; peptidoglycan biosynthesis.</text>
</comment>
<organism evidence="11 12">
    <name type="scientific">Kribbella deserti</name>
    <dbReference type="NCBI Taxonomy" id="1926257"/>
    <lineage>
        <taxon>Bacteria</taxon>
        <taxon>Bacillati</taxon>
        <taxon>Actinomycetota</taxon>
        <taxon>Actinomycetes</taxon>
        <taxon>Propionibacteriales</taxon>
        <taxon>Kribbellaceae</taxon>
        <taxon>Kribbella</taxon>
    </lineage>
</organism>
<proteinExistence type="predicted"/>
<dbReference type="CDD" id="cd13432">
    <property type="entry name" value="LDT_IgD_like_2"/>
    <property type="match status" value="1"/>
</dbReference>